<dbReference type="PANTHER" id="PTHR43798:SF31">
    <property type="entry name" value="AB HYDROLASE SUPERFAMILY PROTEIN YCLE"/>
    <property type="match status" value="1"/>
</dbReference>
<dbReference type="Gene3D" id="3.40.50.1820">
    <property type="entry name" value="alpha/beta hydrolase"/>
    <property type="match status" value="1"/>
</dbReference>
<dbReference type="GO" id="GO:0016020">
    <property type="term" value="C:membrane"/>
    <property type="evidence" value="ECO:0007669"/>
    <property type="project" value="TreeGrafter"/>
</dbReference>
<name>A0A076F5W0_RHOOP</name>
<dbReference type="PANTHER" id="PTHR43798">
    <property type="entry name" value="MONOACYLGLYCEROL LIPASE"/>
    <property type="match status" value="1"/>
</dbReference>
<accession>A0A076F5W0</accession>
<organism evidence="3 4">
    <name type="scientific">Rhodococcus opacus</name>
    <name type="common">Nocardia opaca</name>
    <dbReference type="NCBI Taxonomy" id="37919"/>
    <lineage>
        <taxon>Bacteria</taxon>
        <taxon>Bacillati</taxon>
        <taxon>Actinomycetota</taxon>
        <taxon>Actinomycetes</taxon>
        <taxon>Mycobacteriales</taxon>
        <taxon>Nocardiaceae</taxon>
        <taxon>Rhodococcus</taxon>
    </lineage>
</organism>
<evidence type="ECO:0000259" key="2">
    <source>
        <dbReference type="Pfam" id="PF00561"/>
    </source>
</evidence>
<dbReference type="InterPro" id="IPR050266">
    <property type="entry name" value="AB_hydrolase_sf"/>
</dbReference>
<dbReference type="EMBL" id="CP008949">
    <property type="protein sequence ID" value="AII11044.1"/>
    <property type="molecule type" value="Genomic_DNA"/>
</dbReference>
<dbReference type="SUPFAM" id="SSF53474">
    <property type="entry name" value="alpha/beta-Hydrolases"/>
    <property type="match status" value="1"/>
</dbReference>
<proteinExistence type="predicted"/>
<evidence type="ECO:0000313" key="4">
    <source>
        <dbReference type="Proteomes" id="UP000028488"/>
    </source>
</evidence>
<feature type="domain" description="AB hydrolase-1" evidence="2">
    <location>
        <begin position="23"/>
        <end position="254"/>
    </location>
</feature>
<evidence type="ECO:0000313" key="3">
    <source>
        <dbReference type="EMBL" id="AII11044.1"/>
    </source>
</evidence>
<sequence>MTIAELGNGVRIRYRDLGNGGSPIVFVPGFTSTLETWDYQVRDLASQHRCVCLDPRGHGGSDAPLSDYSFDELCGDLVDFIDQLGLDDLTLVGHSAGGALALTHVLDHDPGRVSRLVLVAPAGPSFLGTDTEPWGMDAATGHQFLERLRVALPEVQEQFSNIFYHRDDVDATRRWLLSKWNEAPIWAAERYFQALLDVDLRTRLSEIAVPTLLCWGRQDQVCDPRWAEYLQSHIKECTLDWFDDGGHGLMIDEPDRLSSSIRAFIAATEDNWAADGGRHAARGADHQ</sequence>
<dbReference type="Proteomes" id="UP000028488">
    <property type="component" value="Plasmid pPDG2"/>
</dbReference>
<dbReference type="GO" id="GO:0016787">
    <property type="term" value="F:hydrolase activity"/>
    <property type="evidence" value="ECO:0007669"/>
    <property type="project" value="UniProtKB-KW"/>
</dbReference>
<keyword evidence="1" id="KW-0378">Hydrolase</keyword>
<protein>
    <recommendedName>
        <fullName evidence="2">AB hydrolase-1 domain-containing protein</fullName>
    </recommendedName>
</protein>
<dbReference type="InterPro" id="IPR000073">
    <property type="entry name" value="AB_hydrolase_1"/>
</dbReference>
<keyword evidence="3" id="KW-0614">Plasmid</keyword>
<dbReference type="RefSeq" id="WP_158461447.1">
    <property type="nucleotide sequence ID" value="NZ_CP008949.1"/>
</dbReference>
<dbReference type="InterPro" id="IPR029058">
    <property type="entry name" value="AB_hydrolase_fold"/>
</dbReference>
<dbReference type="AlphaFoldDB" id="A0A076F5W0"/>
<evidence type="ECO:0000256" key="1">
    <source>
        <dbReference type="ARBA" id="ARBA00022801"/>
    </source>
</evidence>
<dbReference type="Pfam" id="PF00561">
    <property type="entry name" value="Abhydrolase_1"/>
    <property type="match status" value="1"/>
</dbReference>
<gene>
    <name evidence="3" type="ORF">EP51_44010</name>
</gene>
<geneLocation type="plasmid" evidence="3 4">
    <name>pPDG2</name>
</geneLocation>
<reference evidence="3 4" key="1">
    <citation type="submission" date="2014-07" db="EMBL/GenBank/DDBJ databases">
        <title>Genome Sequence of Rhodococcus opacus Strain R7, a Biodegrader of Mono- and Polycyclic Aromatic Hydrocarbons.</title>
        <authorList>
            <person name="Di Gennaro P."/>
            <person name="Zampolli J."/>
            <person name="Presti I."/>
            <person name="Cappelletti M."/>
            <person name="D'Ursi P."/>
            <person name="Orro A."/>
            <person name="Mezzelani A."/>
            <person name="Milanesi L."/>
        </authorList>
    </citation>
    <scope>NUCLEOTIDE SEQUENCE [LARGE SCALE GENOMIC DNA]</scope>
    <source>
        <strain evidence="3 4">R7</strain>
        <plasmid evidence="3">pPDG2</plasmid>
    </source>
</reference>
<dbReference type="PRINTS" id="PR00111">
    <property type="entry name" value="ABHYDROLASE"/>
</dbReference>